<name>A0A8A4XAX6_9VIRU</name>
<dbReference type="EMBL" id="MW182738">
    <property type="protein sequence ID" value="QTE03331.1"/>
    <property type="molecule type" value="Genomic_DNA"/>
</dbReference>
<reference evidence="8" key="1">
    <citation type="submission" date="2020-10" db="EMBL/GenBank/DDBJ databases">
        <title>CRESS DNA virus dark matter in the feces of wild birds.</title>
        <authorList>
            <person name="Yang S."/>
            <person name="Zhang W."/>
        </authorList>
    </citation>
    <scope>NUCLEOTIDE SEQUENCE</scope>
    <source>
        <strain evidence="8">Wig220cre2</strain>
    </source>
</reference>
<dbReference type="GO" id="GO:0039615">
    <property type="term" value="C:T=1 icosahedral viral capsid"/>
    <property type="evidence" value="ECO:0007669"/>
    <property type="project" value="UniProtKB-KW"/>
</dbReference>
<sequence length="256" mass="29690">MRYGSTKGYRRSNRYRRYRRSYATRTRRTRRRYYRRRAKTISSVVKLTYESGWTFYDGTRWAVFSFNPLLLPGFKDYQATYSHFRLLKAKLYINRQMIDPTASTTVIDGSSWNYLVVGSRPFAATTSPLGATVSSPTQYVPSQLVEALRQTKWQRVHYPNTTTQRVTAGFYPYTMVGTFGPSLGSGNQVQYQRIWEGKKWMPFTWALDQTSSADRPMAFYGPYLVADLPTGSTLPEYRGLVAQCTLQVHVQFKGQR</sequence>
<dbReference type="GO" id="GO:0019062">
    <property type="term" value="P:virion attachment to host cell"/>
    <property type="evidence" value="ECO:0007669"/>
    <property type="project" value="UniProtKB-KW"/>
</dbReference>
<dbReference type="Pfam" id="PF02443">
    <property type="entry name" value="Circo_capsid"/>
    <property type="match status" value="1"/>
</dbReference>
<evidence type="ECO:0000256" key="3">
    <source>
        <dbReference type="ARBA" id="ARBA00022524"/>
    </source>
</evidence>
<organism evidence="8">
    <name type="scientific">Anser anser CRESS-DNA-virus sp</name>
    <dbReference type="NCBI Taxonomy" id="2815022"/>
    <lineage>
        <taxon>Viruses</taxon>
        <taxon>Monodnaviria</taxon>
        <taxon>Shotokuvirae</taxon>
        <taxon>Cressdnaviricota</taxon>
    </lineage>
</organism>
<keyword evidence="5" id="KW-1160">Virus entry into host cell</keyword>
<keyword evidence="2" id="KW-1140">T=1 icosahedral capsid protein</keyword>
<evidence type="ECO:0000256" key="7">
    <source>
        <dbReference type="ARBA" id="ARBA00046863"/>
    </source>
</evidence>
<proteinExistence type="inferred from homology"/>
<keyword evidence="5" id="KW-1161">Viral attachment to host cell</keyword>
<keyword evidence="3" id="KW-1163">Viral penetration into host nucleus</keyword>
<protein>
    <submittedName>
        <fullName evidence="8">Putative capsid protein</fullName>
    </submittedName>
</protein>
<keyword evidence="2" id="KW-0167">Capsid protein</keyword>
<evidence type="ECO:0000256" key="4">
    <source>
        <dbReference type="ARBA" id="ARBA00022595"/>
    </source>
</evidence>
<dbReference type="GO" id="GO:0075509">
    <property type="term" value="P:endocytosis involved in viral entry into host cell"/>
    <property type="evidence" value="ECO:0007669"/>
    <property type="project" value="UniProtKB-KW"/>
</dbReference>
<evidence type="ECO:0000256" key="6">
    <source>
        <dbReference type="ARBA" id="ARBA00022890"/>
    </source>
</evidence>
<comment type="similarity">
    <text evidence="1">Belongs to the circoviridae capsid protein family.</text>
</comment>
<accession>A0A8A4XAX6</accession>
<dbReference type="GO" id="GO:0043657">
    <property type="term" value="C:host cell"/>
    <property type="evidence" value="ECO:0007669"/>
    <property type="project" value="GOC"/>
</dbReference>
<evidence type="ECO:0000256" key="1">
    <source>
        <dbReference type="ARBA" id="ARBA00010301"/>
    </source>
</evidence>
<dbReference type="GO" id="GO:0019069">
    <property type="term" value="P:viral capsid assembly"/>
    <property type="evidence" value="ECO:0007669"/>
    <property type="project" value="InterPro"/>
</dbReference>
<keyword evidence="6" id="KW-1164">Virus endocytosis by host</keyword>
<dbReference type="GO" id="GO:0075732">
    <property type="term" value="P:viral penetration into host nucleus"/>
    <property type="evidence" value="ECO:0007669"/>
    <property type="project" value="UniProtKB-KW"/>
</dbReference>
<keyword evidence="5" id="KW-0945">Host-virus interaction</keyword>
<evidence type="ECO:0000256" key="2">
    <source>
        <dbReference type="ARBA" id="ARBA00022431"/>
    </source>
</evidence>
<keyword evidence="2" id="KW-0946">Virion</keyword>
<keyword evidence="4" id="KW-1162">Viral penetration into host cytoplasm</keyword>
<evidence type="ECO:0000313" key="8">
    <source>
        <dbReference type="EMBL" id="QTE03331.1"/>
    </source>
</evidence>
<dbReference type="InterPro" id="IPR003383">
    <property type="entry name" value="Circovirus_capsid"/>
</dbReference>
<comment type="subunit">
    <text evidence="7">Homomultimer. Assembles in the nucleus, presumably in an immature form, then migrates to the cytoplasm once assembled as mature virion. Interacts with Rep; this interaction relocates Rep into the nucleus.</text>
</comment>
<evidence type="ECO:0000256" key="5">
    <source>
        <dbReference type="ARBA" id="ARBA00022804"/>
    </source>
</evidence>